<gene>
    <name evidence="1" type="ORF">HNP86_001875</name>
</gene>
<reference evidence="1 2" key="1">
    <citation type="submission" date="2020-07" db="EMBL/GenBank/DDBJ databases">
        <title>Genomic Encyclopedia of Type Strains, Phase IV (KMG-V): Genome sequencing to study the core and pangenomes of soil and plant-associated prokaryotes.</title>
        <authorList>
            <person name="Whitman W."/>
        </authorList>
    </citation>
    <scope>NUCLEOTIDE SEQUENCE [LARGE SCALE GENOMIC DNA]</scope>
    <source>
        <strain evidence="1 2">A1</strain>
    </source>
</reference>
<dbReference type="Gene3D" id="2.180.10.10">
    <property type="entry name" value="RHS repeat-associated core"/>
    <property type="match status" value="1"/>
</dbReference>
<evidence type="ECO:0000313" key="2">
    <source>
        <dbReference type="Proteomes" id="UP000564425"/>
    </source>
</evidence>
<sequence>MTFIENQAFEYSKEGVMPDEEYIVVGEMLPAPYVDFMVKRISNGAKNADTLKASIDALITALADKADVTLLPLDPDYTEYGYDVDGNIQTVTEKISDVVVRTTTFTYNVNGDMETMVEVNAVTGNTSTTTYVYDESFVLQNKTKVTVPTV</sequence>
<organism evidence="1 2">
    <name type="scientific">Methanococcus maripaludis</name>
    <name type="common">Methanococcus deltae</name>
    <dbReference type="NCBI Taxonomy" id="39152"/>
    <lineage>
        <taxon>Archaea</taxon>
        <taxon>Methanobacteriati</taxon>
        <taxon>Methanobacteriota</taxon>
        <taxon>Methanomada group</taxon>
        <taxon>Methanococci</taxon>
        <taxon>Methanococcales</taxon>
        <taxon>Methanococcaceae</taxon>
        <taxon>Methanococcus</taxon>
    </lineage>
</organism>
<dbReference type="EMBL" id="JACDUH010000003">
    <property type="protein sequence ID" value="MBA2851716.1"/>
    <property type="molecule type" value="Genomic_DNA"/>
</dbReference>
<dbReference type="Proteomes" id="UP000564425">
    <property type="component" value="Unassembled WGS sequence"/>
</dbReference>
<proteinExistence type="predicted"/>
<dbReference type="AlphaFoldDB" id="A0A7J9P112"/>
<accession>A0A7J9P112</accession>
<comment type="caution">
    <text evidence="1">The sequence shown here is derived from an EMBL/GenBank/DDBJ whole genome shotgun (WGS) entry which is preliminary data.</text>
</comment>
<dbReference type="RefSeq" id="WP_181501541.1">
    <property type="nucleotide sequence ID" value="NZ_JACDUH010000003.1"/>
</dbReference>
<protein>
    <submittedName>
        <fullName evidence="1">Uncharacterized protein</fullName>
    </submittedName>
</protein>
<name>A0A7J9P112_METMI</name>
<evidence type="ECO:0000313" key="1">
    <source>
        <dbReference type="EMBL" id="MBA2851716.1"/>
    </source>
</evidence>